<dbReference type="EMBL" id="GL996502">
    <property type="protein sequence ID" value="EGW32641.1"/>
    <property type="molecule type" value="Genomic_DNA"/>
</dbReference>
<feature type="compositionally biased region" description="Polar residues" evidence="1">
    <location>
        <begin position="67"/>
        <end position="79"/>
    </location>
</feature>
<feature type="region of interest" description="Disordered" evidence="1">
    <location>
        <begin position="1"/>
        <end position="112"/>
    </location>
</feature>
<dbReference type="KEGG" id="spaa:SPAPADRAFT_61701"/>
<sequence>MSQVRIQRLPEIPRSKSARSDYTLQFQDDRGRAQTRKSHHARLRMNDASAIPRSESTRRPQVRRTHSVNQNHAVRSSRSVSEHTFNKNIPMEEERRSRPQVKKWNSFHGPDREMMIPRDSSVFSVIEDRYDTRQLPHYSWNSNVPNSSTDNLFKALEEPSPTSEIEIPEEAPRGTSLYEKMSKLIIRAQNSVGSLVPLSLKNPQSGSASDTRSESSDSSDSEEEVVRANNTDTQYTIESWKSPPALQPVNTDSLAQILDEINEFHGNFVDKNVNHSDVIGLNRTQQRILDYKQLYEYEEVSKPGLSSYELKIQNETILSQYTSIRLRFSSHEIMSSKKHMVKTDTGVLGFVNRAKNFGLGSENKNNEVTLENKDMFLQKIWDDEYYNCFVDTNHETIEEKTNDDVKSISSEVGIYNQDKLVDMSNLAKSVKFGRS</sequence>
<organism evidence="3">
    <name type="scientific">Spathaspora passalidarum (strain NRRL Y-27907 / 11-Y1)</name>
    <dbReference type="NCBI Taxonomy" id="619300"/>
    <lineage>
        <taxon>Eukaryota</taxon>
        <taxon>Fungi</taxon>
        <taxon>Dikarya</taxon>
        <taxon>Ascomycota</taxon>
        <taxon>Saccharomycotina</taxon>
        <taxon>Pichiomycetes</taxon>
        <taxon>Debaryomycetaceae</taxon>
        <taxon>Spathaspora</taxon>
    </lineage>
</organism>
<feature type="compositionally biased region" description="Basic and acidic residues" evidence="1">
    <location>
        <begin position="80"/>
        <end position="97"/>
    </location>
</feature>
<proteinExistence type="predicted"/>
<dbReference type="GeneID" id="18874012"/>
<reference evidence="2 3" key="1">
    <citation type="journal article" date="2011" name="Proc. Natl. Acad. Sci. U.S.A.">
        <title>Comparative genomics of xylose-fermenting fungi for enhanced biofuel production.</title>
        <authorList>
            <person name="Wohlbach D.J."/>
            <person name="Kuo A."/>
            <person name="Sato T.K."/>
            <person name="Potts K.M."/>
            <person name="Salamov A.A."/>
            <person name="LaButti K.M."/>
            <person name="Sun H."/>
            <person name="Clum A."/>
            <person name="Pangilinan J.L."/>
            <person name="Lindquist E.A."/>
            <person name="Lucas S."/>
            <person name="Lapidus A."/>
            <person name="Jin M."/>
            <person name="Gunawan C."/>
            <person name="Balan V."/>
            <person name="Dale B.E."/>
            <person name="Jeffries T.W."/>
            <person name="Zinkel R."/>
            <person name="Barry K.W."/>
            <person name="Grigoriev I.V."/>
            <person name="Gasch A.P."/>
        </authorList>
    </citation>
    <scope>NUCLEOTIDE SEQUENCE [LARGE SCALE GENOMIC DNA]</scope>
    <source>
        <strain evidence="3">NRRL Y-27907 / 11-Y1</strain>
    </source>
</reference>
<keyword evidence="3" id="KW-1185">Reference proteome</keyword>
<dbReference type="RefSeq" id="XP_007375917.1">
    <property type="nucleotide sequence ID" value="XM_007375855.1"/>
</dbReference>
<evidence type="ECO:0000256" key="1">
    <source>
        <dbReference type="SAM" id="MobiDB-lite"/>
    </source>
</evidence>
<evidence type="ECO:0000313" key="3">
    <source>
        <dbReference type="Proteomes" id="UP000000709"/>
    </source>
</evidence>
<dbReference type="Proteomes" id="UP000000709">
    <property type="component" value="Unassembled WGS sequence"/>
</dbReference>
<evidence type="ECO:0000313" key="2">
    <source>
        <dbReference type="EMBL" id="EGW32641.1"/>
    </source>
</evidence>
<dbReference type="InParanoid" id="G3AP70"/>
<dbReference type="HOGENOM" id="CLU_520729_0_0_1"/>
<gene>
    <name evidence="2" type="ORF">SPAPADRAFT_61701</name>
</gene>
<name>G3AP70_SPAPN</name>
<dbReference type="OrthoDB" id="4096810at2759"/>
<protein>
    <submittedName>
        <fullName evidence="2">Uncharacterized protein</fullName>
    </submittedName>
</protein>
<feature type="compositionally biased region" description="Polar residues" evidence="1">
    <location>
        <begin position="228"/>
        <end position="237"/>
    </location>
</feature>
<accession>G3AP70</accession>
<feature type="region of interest" description="Disordered" evidence="1">
    <location>
        <begin position="196"/>
        <end position="237"/>
    </location>
</feature>
<dbReference type="AlphaFoldDB" id="G3AP70"/>
<dbReference type="eggNOG" id="ENOG502RQ27">
    <property type="taxonomic scope" value="Eukaryota"/>
</dbReference>
<dbReference type="OMA" id="PILGHAY"/>
<feature type="compositionally biased region" description="Basic residues" evidence="1">
    <location>
        <begin position="33"/>
        <end position="43"/>
    </location>
</feature>